<accession>A0A0F7UYZ4</accession>
<gene>
    <name evidence="1" type="ORF">BN1205_103880</name>
</gene>
<reference evidence="1" key="1">
    <citation type="journal article" date="2015" name="PLoS ONE">
        <title>Comprehensive Evaluation of Toxoplasma gondii VEG and Neospora caninum LIV Genomes with Tachyzoite Stage Transcriptome and Proteome Defines Novel Transcript Features.</title>
        <authorList>
            <person name="Ramaprasad A."/>
            <person name="Mourier T."/>
            <person name="Naeem R."/>
            <person name="Malas T.B."/>
            <person name="Moussa E."/>
            <person name="Panigrahi A."/>
            <person name="Vermont S.J."/>
            <person name="Otto T.D."/>
            <person name="Wastling J."/>
            <person name="Pain A."/>
        </authorList>
    </citation>
    <scope>NUCLEOTIDE SEQUENCE</scope>
    <source>
        <strain evidence="1">VEG</strain>
    </source>
</reference>
<dbReference type="AlphaFoldDB" id="A0A0F7UYZ4"/>
<sequence length="108" mass="12045">MRHSRKAVYLRLSHSRNAFISMGVQTAEERSGDSREWSVGCRCSLQPTQMGKTRIRSSPSFLVRSRVGFVYETTPDKARKTLSAAKQSAPSVTTASCRFCQVTCFFGS</sequence>
<proteinExistence type="predicted"/>
<protein>
    <submittedName>
        <fullName evidence="1">Uncharacterized protein</fullName>
    </submittedName>
</protein>
<evidence type="ECO:0000313" key="1">
    <source>
        <dbReference type="EMBL" id="CEL73198.1"/>
    </source>
</evidence>
<organism evidence="1">
    <name type="scientific">Toxoplasma gondii (strain ATCC 50861 / VEG)</name>
    <dbReference type="NCBI Taxonomy" id="432359"/>
    <lineage>
        <taxon>Eukaryota</taxon>
        <taxon>Sar</taxon>
        <taxon>Alveolata</taxon>
        <taxon>Apicomplexa</taxon>
        <taxon>Conoidasida</taxon>
        <taxon>Coccidia</taxon>
        <taxon>Eucoccidiorida</taxon>
        <taxon>Eimeriorina</taxon>
        <taxon>Sarcocystidae</taxon>
        <taxon>Toxoplasma</taxon>
    </lineage>
</organism>
<dbReference type="EMBL" id="LN714495">
    <property type="protein sequence ID" value="CEL73198.1"/>
    <property type="molecule type" value="Genomic_DNA"/>
</dbReference>
<name>A0A0F7UYZ4_TOXGV</name>